<evidence type="ECO:0000313" key="5">
    <source>
        <dbReference type="EMBL" id="GFM32173.1"/>
    </source>
</evidence>
<dbReference type="GO" id="GO:0016757">
    <property type="term" value="F:glycosyltransferase activity"/>
    <property type="evidence" value="ECO:0007669"/>
    <property type="project" value="UniProtKB-KW"/>
</dbReference>
<dbReference type="Pfam" id="PF00535">
    <property type="entry name" value="Glycos_transf_2"/>
    <property type="match status" value="1"/>
</dbReference>
<evidence type="ECO:0000313" key="6">
    <source>
        <dbReference type="Proteomes" id="UP000503840"/>
    </source>
</evidence>
<evidence type="ECO:0000256" key="3">
    <source>
        <dbReference type="ARBA" id="ARBA00022679"/>
    </source>
</evidence>
<accession>A0A7J0BEN4</accession>
<evidence type="ECO:0000259" key="4">
    <source>
        <dbReference type="Pfam" id="PF00535"/>
    </source>
</evidence>
<feature type="domain" description="Glycosyltransferase 2-like" evidence="4">
    <location>
        <begin position="10"/>
        <end position="134"/>
    </location>
</feature>
<keyword evidence="2" id="KW-0328">Glycosyltransferase</keyword>
<protein>
    <recommendedName>
        <fullName evidence="4">Glycosyltransferase 2-like domain-containing protein</fullName>
    </recommendedName>
</protein>
<dbReference type="Proteomes" id="UP000503840">
    <property type="component" value="Unassembled WGS sequence"/>
</dbReference>
<comment type="similarity">
    <text evidence="1">Belongs to the glycosyltransferase 2 family.</text>
</comment>
<keyword evidence="6" id="KW-1185">Reference proteome</keyword>
<dbReference type="InterPro" id="IPR029044">
    <property type="entry name" value="Nucleotide-diphossugar_trans"/>
</dbReference>
<gene>
    <name evidence="5" type="ORF">DSM101010T_05380</name>
</gene>
<dbReference type="InterPro" id="IPR050834">
    <property type="entry name" value="Glycosyltransf_2"/>
</dbReference>
<dbReference type="PANTHER" id="PTHR43685">
    <property type="entry name" value="GLYCOSYLTRANSFERASE"/>
    <property type="match status" value="1"/>
</dbReference>
<dbReference type="PANTHER" id="PTHR43685:SF5">
    <property type="entry name" value="GLYCOSYLTRANSFERASE EPSE-RELATED"/>
    <property type="match status" value="1"/>
</dbReference>
<evidence type="ECO:0000256" key="2">
    <source>
        <dbReference type="ARBA" id="ARBA00022676"/>
    </source>
</evidence>
<name>A0A7J0BEN4_9BACT</name>
<dbReference type="EMBL" id="BLVO01000004">
    <property type="protein sequence ID" value="GFM32173.1"/>
    <property type="molecule type" value="Genomic_DNA"/>
</dbReference>
<dbReference type="SUPFAM" id="SSF53448">
    <property type="entry name" value="Nucleotide-diphospho-sugar transferases"/>
    <property type="match status" value="1"/>
</dbReference>
<reference evidence="5 6" key="1">
    <citation type="submission" date="2020-05" db="EMBL/GenBank/DDBJ databases">
        <title>Draft genome sequence of Desulfovibrio sp. strain HN2T.</title>
        <authorList>
            <person name="Ueno A."/>
            <person name="Tamazawa S."/>
            <person name="Tamamura S."/>
            <person name="Murakami T."/>
            <person name="Kiyama T."/>
            <person name="Inomata H."/>
            <person name="Amano Y."/>
            <person name="Miyakawa K."/>
            <person name="Tamaki H."/>
            <person name="Naganuma T."/>
            <person name="Kaneko K."/>
        </authorList>
    </citation>
    <scope>NUCLEOTIDE SEQUENCE [LARGE SCALE GENOMIC DNA]</scope>
    <source>
        <strain evidence="5 6">HN2</strain>
    </source>
</reference>
<evidence type="ECO:0000256" key="1">
    <source>
        <dbReference type="ARBA" id="ARBA00006739"/>
    </source>
</evidence>
<dbReference type="AlphaFoldDB" id="A0A7J0BEN4"/>
<organism evidence="5 6">
    <name type="scientific">Desulfovibrio subterraneus</name>
    <dbReference type="NCBI Taxonomy" id="2718620"/>
    <lineage>
        <taxon>Bacteria</taxon>
        <taxon>Pseudomonadati</taxon>
        <taxon>Thermodesulfobacteriota</taxon>
        <taxon>Desulfovibrionia</taxon>
        <taxon>Desulfovibrionales</taxon>
        <taxon>Desulfovibrionaceae</taxon>
        <taxon>Desulfovibrio</taxon>
    </lineage>
</organism>
<keyword evidence="3" id="KW-0808">Transferase</keyword>
<sequence>MNDMNQPKLTVLMSVKNGEPFVRETVQSVLSQTYADFRFLIIDNASKDTTRAIIEGFGDPRIELVALPEDMGQTGALNLGLARAESEYVARLDADDVCMPERLARQVAFLDANPQIALVGTQARFIDRNGALLGHVTEFPEGHGDIVGYMPITNPIVHPSVMFRLAAVRDVGGYDGSISYAQDLALWIALAEKYRLANLPDALLKLRVHPGQETRNVSLGVRRLRDNLQLSLRIYDLRTADADTRALAMLRHHYMHFLLGERREALVGLGRTLLTQPHRVLFNRRLFSALRYALIKAIRIRRLK</sequence>
<dbReference type="InterPro" id="IPR001173">
    <property type="entry name" value="Glyco_trans_2-like"/>
</dbReference>
<proteinExistence type="inferred from homology"/>
<dbReference type="Gene3D" id="3.90.550.10">
    <property type="entry name" value="Spore Coat Polysaccharide Biosynthesis Protein SpsA, Chain A"/>
    <property type="match status" value="1"/>
</dbReference>
<comment type="caution">
    <text evidence="5">The sequence shown here is derived from an EMBL/GenBank/DDBJ whole genome shotgun (WGS) entry which is preliminary data.</text>
</comment>